<reference evidence="2 3" key="1">
    <citation type="submission" date="2023-10" db="EMBL/GenBank/DDBJ databases">
        <title>Genomes of two closely related lineages of the louse Polyplax serrata with different host specificities.</title>
        <authorList>
            <person name="Martinu J."/>
            <person name="Tarabai H."/>
            <person name="Stefka J."/>
            <person name="Hypsa V."/>
        </authorList>
    </citation>
    <scope>NUCLEOTIDE SEQUENCE [LARGE SCALE GENOMIC DNA]</scope>
    <source>
        <strain evidence="2">HR10_N</strain>
    </source>
</reference>
<sequence length="347" mass="40485">MAECCNALDDDDVRLTDLFDNALEMYENIIKSDEASSSSKLQREIKNCIKLLEKTTHLINAAGVFSSNETINEVSSQNVKYLLIPALLGNLVLKVQSPDRMNALETSEIYFKDFLKRIKEYEIIDSINLEEQEDERDSIPQQMNLQQLAMQRNEKLRKYKEQKEAEAELKRLKSLMISDDDEICRNYFLKYIKNFINTSLDELHLIKQEKPLAKHLSEMRAKGTSLKMQEKDEKPNIRPLKPIIITRNEVQKKVFGAGYPSLPTMTVDEFYRERVAEGIFPAHGSSHGKVLQEMTDPEVVKQDEEREEIEKENEIETDDPNYLEKARRMDEFKDTHKRGWGNRMNRS</sequence>
<name>A0AAN8XPZ9_POLSC</name>
<organism evidence="2 3">
    <name type="scientific">Polyplax serrata</name>
    <name type="common">Common mouse louse</name>
    <dbReference type="NCBI Taxonomy" id="468196"/>
    <lineage>
        <taxon>Eukaryota</taxon>
        <taxon>Metazoa</taxon>
        <taxon>Ecdysozoa</taxon>
        <taxon>Arthropoda</taxon>
        <taxon>Hexapoda</taxon>
        <taxon>Insecta</taxon>
        <taxon>Pterygota</taxon>
        <taxon>Neoptera</taxon>
        <taxon>Paraneoptera</taxon>
        <taxon>Psocodea</taxon>
        <taxon>Troctomorpha</taxon>
        <taxon>Phthiraptera</taxon>
        <taxon>Anoplura</taxon>
        <taxon>Polyplacidae</taxon>
        <taxon>Polyplax</taxon>
    </lineage>
</organism>
<dbReference type="Pfam" id="PF04177">
    <property type="entry name" value="TAP42"/>
    <property type="match status" value="1"/>
</dbReference>
<dbReference type="EMBL" id="JAWJWE010000001">
    <property type="protein sequence ID" value="KAK6645009.1"/>
    <property type="molecule type" value="Genomic_DNA"/>
</dbReference>
<dbReference type="GO" id="GO:0051721">
    <property type="term" value="F:protein phosphatase 2A binding"/>
    <property type="evidence" value="ECO:0007669"/>
    <property type="project" value="TreeGrafter"/>
</dbReference>
<comment type="caution">
    <text evidence="2">The sequence shown here is derived from an EMBL/GenBank/DDBJ whole genome shotgun (WGS) entry which is preliminary data.</text>
</comment>
<dbReference type="GO" id="GO:0005829">
    <property type="term" value="C:cytosol"/>
    <property type="evidence" value="ECO:0007669"/>
    <property type="project" value="TreeGrafter"/>
</dbReference>
<feature type="compositionally biased region" description="Basic and acidic residues" evidence="1">
    <location>
        <begin position="322"/>
        <end position="334"/>
    </location>
</feature>
<dbReference type="PANTHER" id="PTHR10933">
    <property type="entry name" value="IMMUNOGLOBULIN-BINDING PROTEIN 1"/>
    <property type="match status" value="1"/>
</dbReference>
<evidence type="ECO:0000313" key="3">
    <source>
        <dbReference type="Proteomes" id="UP001372834"/>
    </source>
</evidence>
<dbReference type="Gene3D" id="1.25.40.540">
    <property type="entry name" value="TAP42-like family"/>
    <property type="match status" value="1"/>
</dbReference>
<feature type="compositionally biased region" description="Basic and acidic residues" evidence="1">
    <location>
        <begin position="298"/>
        <end position="314"/>
    </location>
</feature>
<evidence type="ECO:0000256" key="1">
    <source>
        <dbReference type="SAM" id="MobiDB-lite"/>
    </source>
</evidence>
<feature type="compositionally biased region" description="Basic residues" evidence="1">
    <location>
        <begin position="335"/>
        <end position="347"/>
    </location>
</feature>
<evidence type="ECO:0000313" key="2">
    <source>
        <dbReference type="EMBL" id="KAK6645009.1"/>
    </source>
</evidence>
<proteinExistence type="predicted"/>
<dbReference type="GO" id="GO:0035303">
    <property type="term" value="P:regulation of dephosphorylation"/>
    <property type="evidence" value="ECO:0007669"/>
    <property type="project" value="TreeGrafter"/>
</dbReference>
<protein>
    <submittedName>
        <fullName evidence="2">Uncharacterized protein</fullName>
    </submittedName>
</protein>
<dbReference type="Proteomes" id="UP001372834">
    <property type="component" value="Unassembled WGS sequence"/>
</dbReference>
<accession>A0AAN8XPZ9</accession>
<gene>
    <name evidence="2" type="ORF">RUM43_001285</name>
</gene>
<dbReference type="AlphaFoldDB" id="A0AAN8XPZ9"/>
<dbReference type="GO" id="GO:0009966">
    <property type="term" value="P:regulation of signal transduction"/>
    <property type="evidence" value="ECO:0007669"/>
    <property type="project" value="InterPro"/>
</dbReference>
<dbReference type="InterPro" id="IPR038511">
    <property type="entry name" value="TAP42/TAP46-like_sf"/>
</dbReference>
<feature type="region of interest" description="Disordered" evidence="1">
    <location>
        <begin position="298"/>
        <end position="347"/>
    </location>
</feature>
<dbReference type="PANTHER" id="PTHR10933:SF9">
    <property type="entry name" value="IMMUNOGLOBULIN-BINDING PROTEIN 1"/>
    <property type="match status" value="1"/>
</dbReference>
<dbReference type="InterPro" id="IPR007304">
    <property type="entry name" value="TAP46-like"/>
</dbReference>